<keyword evidence="5 8" id="KW-0812">Transmembrane</keyword>
<dbReference type="Pfam" id="PF00860">
    <property type="entry name" value="Xan_ur_permease"/>
    <property type="match status" value="1"/>
</dbReference>
<feature type="transmembrane region" description="Helical" evidence="8">
    <location>
        <begin position="177"/>
        <end position="193"/>
    </location>
</feature>
<dbReference type="EMBL" id="DQID01000304">
    <property type="protein sequence ID" value="HCT15443.1"/>
    <property type="molecule type" value="Genomic_DNA"/>
</dbReference>
<evidence type="ECO:0000256" key="6">
    <source>
        <dbReference type="ARBA" id="ARBA00022989"/>
    </source>
</evidence>
<accession>A0A3D4T1Q0</accession>
<evidence type="ECO:0000256" key="7">
    <source>
        <dbReference type="ARBA" id="ARBA00023136"/>
    </source>
</evidence>
<feature type="transmembrane region" description="Helical" evidence="8">
    <location>
        <begin position="322"/>
        <end position="341"/>
    </location>
</feature>
<protein>
    <submittedName>
        <fullName evidence="9">Nitrate reductase</fullName>
    </submittedName>
</protein>
<keyword evidence="4" id="KW-1003">Cell membrane</keyword>
<keyword evidence="6 8" id="KW-1133">Transmembrane helix</keyword>
<dbReference type="Proteomes" id="UP000261739">
    <property type="component" value="Unassembled WGS sequence"/>
</dbReference>
<comment type="subcellular location">
    <subcellularLocation>
        <location evidence="1">Cell membrane</location>
        <topology evidence="1">Multi-pass membrane protein</topology>
    </subcellularLocation>
</comment>
<reference evidence="9 10" key="1">
    <citation type="journal article" date="2018" name="Nat. Biotechnol.">
        <title>A standardized bacterial taxonomy based on genome phylogeny substantially revises the tree of life.</title>
        <authorList>
            <person name="Parks D.H."/>
            <person name="Chuvochina M."/>
            <person name="Waite D.W."/>
            <person name="Rinke C."/>
            <person name="Skarshewski A."/>
            <person name="Chaumeil P.A."/>
            <person name="Hugenholtz P."/>
        </authorList>
    </citation>
    <scope>NUCLEOTIDE SEQUENCE [LARGE SCALE GENOMIC DNA]</scope>
    <source>
        <strain evidence="9">UBA11247</strain>
    </source>
</reference>
<dbReference type="InterPro" id="IPR006043">
    <property type="entry name" value="NCS2"/>
</dbReference>
<dbReference type="STRING" id="863239.GCA_000213935_02627"/>
<dbReference type="RefSeq" id="WP_273052884.1">
    <property type="nucleotide sequence ID" value="NZ_DAITTW010000145.1"/>
</dbReference>
<dbReference type="AlphaFoldDB" id="A0A3D4T1Q0"/>
<feature type="transmembrane region" description="Helical" evidence="8">
    <location>
        <begin position="384"/>
        <end position="403"/>
    </location>
</feature>
<dbReference type="InterPro" id="IPR006042">
    <property type="entry name" value="Xan_ur_permease"/>
</dbReference>
<evidence type="ECO:0000256" key="5">
    <source>
        <dbReference type="ARBA" id="ARBA00022692"/>
    </source>
</evidence>
<dbReference type="PANTHER" id="PTHR42810">
    <property type="entry name" value="PURINE PERMEASE C1399.01C-RELATED"/>
    <property type="match status" value="1"/>
</dbReference>
<keyword evidence="7 8" id="KW-0472">Membrane</keyword>
<comment type="caution">
    <text evidence="9">The sequence shown here is derived from an EMBL/GenBank/DDBJ whole genome shotgun (WGS) entry which is preliminary data.</text>
</comment>
<dbReference type="GO" id="GO:0005886">
    <property type="term" value="C:plasma membrane"/>
    <property type="evidence" value="ECO:0007669"/>
    <property type="project" value="UniProtKB-SubCell"/>
</dbReference>
<feature type="transmembrane region" description="Helical" evidence="8">
    <location>
        <begin position="69"/>
        <end position="88"/>
    </location>
</feature>
<evidence type="ECO:0000256" key="8">
    <source>
        <dbReference type="SAM" id="Phobius"/>
    </source>
</evidence>
<evidence type="ECO:0000256" key="4">
    <source>
        <dbReference type="ARBA" id="ARBA00022475"/>
    </source>
</evidence>
<comment type="similarity">
    <text evidence="2">Belongs to the nucleobase:cation symporter-2 (NCS2) (TC 2.A.40) family.</text>
</comment>
<keyword evidence="3" id="KW-0813">Transport</keyword>
<feature type="transmembrane region" description="Helical" evidence="8">
    <location>
        <begin position="243"/>
        <end position="260"/>
    </location>
</feature>
<name>A0A3D4T1Q0_9CORY</name>
<sequence length="455" mass="47220">MTSHERESATTGARRGWGWSLHGDGRHVRPGAVVAPDERLSWPRTVGIGMQHVIAMFGSTLLVPTITGFPVNTTLLFSGLGTLIFLLATRNRVPSYLGSSFAFIAPLTASQADGFPAQLGGIVVVGVVLFVIGLIVKAAGRRVIDAVMPPAVTGAIVAMIGLNLAPSAAENFGTQPLVAAVTLAAVLLFTLAGRGMVGRLGILFGVVVGWLFAVATGNLADGAGDTIREAAWIGLPHFDTPEFQLNAILLTLPVIVVLIAENVGHVKAVSGMTGRDLDDEQGPALMADGVSTALAGMFGGSGTTTYAENIGVMAATRVYSTAAYWVAGVTAAALAFIPKFGAVIQTIPVGVLGGAAMVLYGMIGLLGIRIWAENGVNLAHPLNLSTAAVALIAGIGNLTLTFGDLTLEGIAWGAVGMIIGYPLLKWIYEHVGEGREPLVRTYLTPHMTRDGVREK</sequence>
<feature type="transmembrane region" description="Helical" evidence="8">
    <location>
        <begin position="118"/>
        <end position="136"/>
    </location>
</feature>
<proteinExistence type="inferred from homology"/>
<feature type="transmembrane region" description="Helical" evidence="8">
    <location>
        <begin position="347"/>
        <end position="372"/>
    </location>
</feature>
<evidence type="ECO:0000256" key="3">
    <source>
        <dbReference type="ARBA" id="ARBA00022448"/>
    </source>
</evidence>
<evidence type="ECO:0000256" key="1">
    <source>
        <dbReference type="ARBA" id="ARBA00004651"/>
    </source>
</evidence>
<dbReference type="NCBIfam" id="TIGR00801">
    <property type="entry name" value="ncs2"/>
    <property type="match status" value="1"/>
</dbReference>
<feature type="transmembrane region" description="Helical" evidence="8">
    <location>
        <begin position="95"/>
        <end position="112"/>
    </location>
</feature>
<organism evidence="9 10">
    <name type="scientific">Corynebacterium nuruki</name>
    <dbReference type="NCBI Taxonomy" id="1032851"/>
    <lineage>
        <taxon>Bacteria</taxon>
        <taxon>Bacillati</taxon>
        <taxon>Actinomycetota</taxon>
        <taxon>Actinomycetes</taxon>
        <taxon>Mycobacteriales</taxon>
        <taxon>Corynebacteriaceae</taxon>
        <taxon>Corynebacterium</taxon>
    </lineage>
</organism>
<feature type="transmembrane region" description="Helical" evidence="8">
    <location>
        <begin position="409"/>
        <end position="428"/>
    </location>
</feature>
<feature type="transmembrane region" description="Helical" evidence="8">
    <location>
        <begin position="143"/>
        <end position="165"/>
    </location>
</feature>
<evidence type="ECO:0000313" key="9">
    <source>
        <dbReference type="EMBL" id="HCT15443.1"/>
    </source>
</evidence>
<dbReference type="GO" id="GO:0042907">
    <property type="term" value="F:xanthine transmembrane transporter activity"/>
    <property type="evidence" value="ECO:0007669"/>
    <property type="project" value="TreeGrafter"/>
</dbReference>
<dbReference type="PANTHER" id="PTHR42810:SF4">
    <property type="entry name" value="URIC ACID TRANSPORTER UACT"/>
    <property type="match status" value="1"/>
</dbReference>
<gene>
    <name evidence="9" type="ORF">DIW82_11860</name>
</gene>
<feature type="transmembrane region" description="Helical" evidence="8">
    <location>
        <begin position="200"/>
        <end position="220"/>
    </location>
</feature>
<evidence type="ECO:0000313" key="10">
    <source>
        <dbReference type="Proteomes" id="UP000261739"/>
    </source>
</evidence>
<evidence type="ECO:0000256" key="2">
    <source>
        <dbReference type="ARBA" id="ARBA00008821"/>
    </source>
</evidence>